<proteinExistence type="predicted"/>
<protein>
    <recommendedName>
        <fullName evidence="3">PE family protein</fullName>
    </recommendedName>
</protein>
<organism evidence="1 2">
    <name type="scientific">Mycobacterium bouchedurhonense</name>
    <dbReference type="NCBI Taxonomy" id="701041"/>
    <lineage>
        <taxon>Bacteria</taxon>
        <taxon>Bacillati</taxon>
        <taxon>Actinomycetota</taxon>
        <taxon>Actinomycetes</taxon>
        <taxon>Mycobacteriales</taxon>
        <taxon>Mycobacteriaceae</taxon>
        <taxon>Mycobacterium</taxon>
        <taxon>Mycobacterium avium complex (MAC)</taxon>
    </lineage>
</organism>
<evidence type="ECO:0008006" key="3">
    <source>
        <dbReference type="Google" id="ProtNLM"/>
    </source>
</evidence>
<name>A0ABX3SG50_MYCBC</name>
<dbReference type="RefSeq" id="WP_076221064.1">
    <property type="nucleotide sequence ID" value="NZ_JACKTG010000032.1"/>
</dbReference>
<dbReference type="Proteomes" id="UP000192293">
    <property type="component" value="Unassembled WGS sequence"/>
</dbReference>
<dbReference type="GeneID" id="91489736"/>
<evidence type="ECO:0000313" key="1">
    <source>
        <dbReference type="EMBL" id="ORA55435.1"/>
    </source>
</evidence>
<gene>
    <name evidence="1" type="ORF">BST19_06315</name>
</gene>
<keyword evidence="2" id="KW-1185">Reference proteome</keyword>
<accession>A0ABX3SG50</accession>
<reference evidence="1 2" key="1">
    <citation type="submission" date="2017-02" db="EMBL/GenBank/DDBJ databases">
        <title>The new phylogeny of genus Mycobacterium.</title>
        <authorList>
            <person name="Tortoli E."/>
            <person name="Trovato A."/>
            <person name="Cirillo D.M."/>
        </authorList>
    </citation>
    <scope>NUCLEOTIDE SEQUENCE [LARGE SCALE GENOMIC DNA]</scope>
    <source>
        <strain evidence="1 2">DSM 45439</strain>
    </source>
</reference>
<sequence length="98" mass="9766">MGSDELQVVLDQLRAAAGQWQGLSAQLAEVAPPSPGQPFQATTAAVSGVNAAIAVARAAFASRIQAEAARVTSAAADYANQEATGAGEMAAVTRVAVV</sequence>
<comment type="caution">
    <text evidence="1">The sequence shown here is derived from an EMBL/GenBank/DDBJ whole genome shotgun (WGS) entry which is preliminary data.</text>
</comment>
<evidence type="ECO:0000313" key="2">
    <source>
        <dbReference type="Proteomes" id="UP000192293"/>
    </source>
</evidence>
<dbReference type="EMBL" id="MVHL01000006">
    <property type="protein sequence ID" value="ORA55435.1"/>
    <property type="molecule type" value="Genomic_DNA"/>
</dbReference>